<proteinExistence type="predicted"/>
<name>A0AAV3UR68_9EURY</name>
<evidence type="ECO:0000313" key="2">
    <source>
        <dbReference type="EMBL" id="GAA5064949.1"/>
    </source>
</evidence>
<dbReference type="Pfam" id="PF03473">
    <property type="entry name" value="MOSC"/>
    <property type="match status" value="1"/>
</dbReference>
<dbReference type="SUPFAM" id="SSF50800">
    <property type="entry name" value="PK beta-barrel domain-like"/>
    <property type="match status" value="1"/>
</dbReference>
<organism evidence="2 3">
    <name type="scientific">Haladaptatus pallidirubidus</name>
    <dbReference type="NCBI Taxonomy" id="1008152"/>
    <lineage>
        <taxon>Archaea</taxon>
        <taxon>Methanobacteriati</taxon>
        <taxon>Methanobacteriota</taxon>
        <taxon>Stenosarchaea group</taxon>
        <taxon>Halobacteria</taxon>
        <taxon>Halobacteriales</taxon>
        <taxon>Haladaptataceae</taxon>
        <taxon>Haladaptatus</taxon>
    </lineage>
</organism>
<dbReference type="PANTHER" id="PTHR36930:SF1">
    <property type="entry name" value="MOSC DOMAIN-CONTAINING PROTEIN"/>
    <property type="match status" value="1"/>
</dbReference>
<dbReference type="AlphaFoldDB" id="A0AAV3UR68"/>
<dbReference type="EMBL" id="BAABKX010000030">
    <property type="protein sequence ID" value="GAA5064949.1"/>
    <property type="molecule type" value="Genomic_DNA"/>
</dbReference>
<gene>
    <name evidence="2" type="ORF">GCM10025751_55220</name>
</gene>
<dbReference type="GO" id="GO:0030151">
    <property type="term" value="F:molybdenum ion binding"/>
    <property type="evidence" value="ECO:0007669"/>
    <property type="project" value="InterPro"/>
</dbReference>
<reference evidence="2 3" key="1">
    <citation type="journal article" date="2019" name="Int. J. Syst. Evol. Microbiol.">
        <title>The Global Catalogue of Microorganisms (GCM) 10K type strain sequencing project: providing services to taxonomists for standard genome sequencing and annotation.</title>
        <authorList>
            <consortium name="The Broad Institute Genomics Platform"/>
            <consortium name="The Broad Institute Genome Sequencing Center for Infectious Disease"/>
            <person name="Wu L."/>
            <person name="Ma J."/>
        </authorList>
    </citation>
    <scope>NUCLEOTIDE SEQUENCE [LARGE SCALE GENOMIC DNA]</scope>
    <source>
        <strain evidence="2 3">JCM 17504</strain>
    </source>
</reference>
<evidence type="ECO:0000259" key="1">
    <source>
        <dbReference type="PROSITE" id="PS51340"/>
    </source>
</evidence>
<dbReference type="InterPro" id="IPR005302">
    <property type="entry name" value="MoCF_Sase_C"/>
</dbReference>
<dbReference type="PANTHER" id="PTHR36930">
    <property type="entry name" value="METAL-SULFUR CLUSTER BIOSYNTHESIS PROTEINS YUAD-RELATED"/>
    <property type="match status" value="1"/>
</dbReference>
<dbReference type="GO" id="GO:0003824">
    <property type="term" value="F:catalytic activity"/>
    <property type="evidence" value="ECO:0007669"/>
    <property type="project" value="InterPro"/>
</dbReference>
<keyword evidence="3" id="KW-1185">Reference proteome</keyword>
<dbReference type="GO" id="GO:0030170">
    <property type="term" value="F:pyridoxal phosphate binding"/>
    <property type="evidence" value="ECO:0007669"/>
    <property type="project" value="InterPro"/>
</dbReference>
<accession>A0AAV3UR68</accession>
<dbReference type="GeneID" id="68617718"/>
<protein>
    <submittedName>
        <fullName evidence="2">MOSC domain-containing protein</fullName>
    </submittedName>
</protein>
<dbReference type="Gene3D" id="2.40.33.20">
    <property type="entry name" value="PK beta-barrel domain-like"/>
    <property type="match status" value="1"/>
</dbReference>
<evidence type="ECO:0000313" key="3">
    <source>
        <dbReference type="Proteomes" id="UP001501729"/>
    </source>
</evidence>
<dbReference type="InterPro" id="IPR011037">
    <property type="entry name" value="Pyrv_Knase-like_insert_dom_sf"/>
</dbReference>
<dbReference type="RefSeq" id="WP_227779005.1">
    <property type="nucleotide sequence ID" value="NZ_BAABKX010000030.1"/>
</dbReference>
<dbReference type="InterPro" id="IPR052716">
    <property type="entry name" value="MOSC_domain"/>
</dbReference>
<dbReference type="Proteomes" id="UP001501729">
    <property type="component" value="Unassembled WGS sequence"/>
</dbReference>
<comment type="caution">
    <text evidence="2">The sequence shown here is derived from an EMBL/GenBank/DDBJ whole genome shotgun (WGS) entry which is preliminary data.</text>
</comment>
<sequence length="167" mass="18364">MAHITDVFIAEAGSEPMQSITTIQAIANKGLRDDRYFNGTGYYSPYDVCQVTLIASEAIDEINQEYDLDLTAGEHRRNIVTEGIDVHDLLKHRFRAGDALLEGTRPRPPCAHVEQLNEQEGVARALKHGRGGICADVVESGQISVDDSITEIEAIDTTASIIERLRS</sequence>
<feature type="domain" description="MOSC" evidence="1">
    <location>
        <begin position="18"/>
        <end position="152"/>
    </location>
</feature>
<dbReference type="PROSITE" id="PS51340">
    <property type="entry name" value="MOSC"/>
    <property type="match status" value="1"/>
</dbReference>